<sequence>MNQQNIIMLCQQDWSLPLGTNARSLAWELSAQNRVLYVNLPLDLHTVVRGLRRGQTRQHCRRLLGRTPSLEQVSPGIWVLTPACLALSINWVPWAWLFALLNGLNAWLLARSIGRATQALGFHDATLLVDGIIFPATELKRRLRPARFVYYLRDYMLTVPYFRRHGPAAEACLLTQADVVATNSAYLADYARRHNPWSYDIGQGCQLASYQPALDYAEPADLAAVPHPRLGYTGYLTTVRLDLPLLEQLARQRPDWHLVLVGPEDEDFRRSALHQLPNVHFLGNKRPELLPAYVQHLEVCLNPQVVNEVTQGNYPLKIDEYLAMGKPVVATHTRTMELFADHVALPRNEAGWLAALEEALQNPQPERAARGMAFARSHTWAASVARLYAALHLTSSLSVSATPVPATHHAC</sequence>
<geneLocation type="plasmid" evidence="1 2">
    <name>unnamed2</name>
</geneLocation>
<keyword evidence="1" id="KW-0614">Plasmid</keyword>
<accession>A0ABY7PVK5</accession>
<reference evidence="1 2" key="1">
    <citation type="journal article" date="2011" name="Int. J. Syst. Evol. Microbiol.">
        <title>Hymenobacter yonginensis sp. nov., isolated from a mesotrophic artificial lake.</title>
        <authorList>
            <person name="Joung Y."/>
            <person name="Cho S.H."/>
            <person name="Kim H."/>
            <person name="Kim S.B."/>
            <person name="Joh K."/>
        </authorList>
    </citation>
    <scope>NUCLEOTIDE SEQUENCE [LARGE SCALE GENOMIC DNA]</scope>
    <source>
        <strain evidence="1 2">KCTC 22745</strain>
    </source>
</reference>
<protein>
    <submittedName>
        <fullName evidence="1">Glycosyltransferase</fullName>
        <ecNumber evidence="1">2.4.-.-</ecNumber>
    </submittedName>
</protein>
<dbReference type="Proteomes" id="UP001211872">
    <property type="component" value="Plasmid unnamed2"/>
</dbReference>
<organism evidence="1 2">
    <name type="scientific">Hymenobacter yonginensis</name>
    <dbReference type="NCBI Taxonomy" id="748197"/>
    <lineage>
        <taxon>Bacteria</taxon>
        <taxon>Pseudomonadati</taxon>
        <taxon>Bacteroidota</taxon>
        <taxon>Cytophagia</taxon>
        <taxon>Cytophagales</taxon>
        <taxon>Hymenobacteraceae</taxon>
        <taxon>Hymenobacter</taxon>
    </lineage>
</organism>
<dbReference type="Gene3D" id="3.40.50.2000">
    <property type="entry name" value="Glycogen Phosphorylase B"/>
    <property type="match status" value="1"/>
</dbReference>
<dbReference type="Pfam" id="PF13692">
    <property type="entry name" value="Glyco_trans_1_4"/>
    <property type="match status" value="1"/>
</dbReference>
<dbReference type="SUPFAM" id="SSF53756">
    <property type="entry name" value="UDP-Glycosyltransferase/glycogen phosphorylase"/>
    <property type="match status" value="1"/>
</dbReference>
<keyword evidence="2" id="KW-1185">Reference proteome</keyword>
<dbReference type="PANTHER" id="PTHR12526">
    <property type="entry name" value="GLYCOSYLTRANSFERASE"/>
    <property type="match status" value="1"/>
</dbReference>
<gene>
    <name evidence="1" type="ORF">O9Z63_20635</name>
</gene>
<dbReference type="PANTHER" id="PTHR12526:SF630">
    <property type="entry name" value="GLYCOSYLTRANSFERASE"/>
    <property type="match status" value="1"/>
</dbReference>
<evidence type="ECO:0000313" key="2">
    <source>
        <dbReference type="Proteomes" id="UP001211872"/>
    </source>
</evidence>
<dbReference type="EC" id="2.4.-.-" evidence="1"/>
<dbReference type="EMBL" id="CP115397">
    <property type="protein sequence ID" value="WBO86690.1"/>
    <property type="molecule type" value="Genomic_DNA"/>
</dbReference>
<name>A0ABY7PVK5_9BACT</name>
<dbReference type="GO" id="GO:0016757">
    <property type="term" value="F:glycosyltransferase activity"/>
    <property type="evidence" value="ECO:0007669"/>
    <property type="project" value="UniProtKB-KW"/>
</dbReference>
<proteinExistence type="predicted"/>
<evidence type="ECO:0000313" key="1">
    <source>
        <dbReference type="EMBL" id="WBO86690.1"/>
    </source>
</evidence>
<dbReference type="RefSeq" id="WP_270129336.1">
    <property type="nucleotide sequence ID" value="NZ_CP115397.1"/>
</dbReference>
<keyword evidence="1" id="KW-0328">Glycosyltransferase</keyword>
<keyword evidence="1" id="KW-0808">Transferase</keyword>
<dbReference type="Gene3D" id="3.40.50.11010">
    <property type="match status" value="1"/>
</dbReference>